<evidence type="ECO:0000313" key="2">
    <source>
        <dbReference type="EMBL" id="GFT26110.1"/>
    </source>
</evidence>
<dbReference type="AlphaFoldDB" id="A0A8X6NNY2"/>
<keyword evidence="1" id="KW-0472">Membrane</keyword>
<keyword evidence="1" id="KW-0812">Transmembrane</keyword>
<comment type="caution">
    <text evidence="2">The sequence shown here is derived from an EMBL/GenBank/DDBJ whole genome shotgun (WGS) entry which is preliminary data.</text>
</comment>
<proteinExistence type="predicted"/>
<dbReference type="Proteomes" id="UP000887013">
    <property type="component" value="Unassembled WGS sequence"/>
</dbReference>
<organism evidence="2 3">
    <name type="scientific">Nephila pilipes</name>
    <name type="common">Giant wood spider</name>
    <name type="synonym">Nephila maculata</name>
    <dbReference type="NCBI Taxonomy" id="299642"/>
    <lineage>
        <taxon>Eukaryota</taxon>
        <taxon>Metazoa</taxon>
        <taxon>Ecdysozoa</taxon>
        <taxon>Arthropoda</taxon>
        <taxon>Chelicerata</taxon>
        <taxon>Arachnida</taxon>
        <taxon>Araneae</taxon>
        <taxon>Araneomorphae</taxon>
        <taxon>Entelegynae</taxon>
        <taxon>Araneoidea</taxon>
        <taxon>Nephilidae</taxon>
        <taxon>Nephila</taxon>
    </lineage>
</organism>
<feature type="transmembrane region" description="Helical" evidence="1">
    <location>
        <begin position="6"/>
        <end position="24"/>
    </location>
</feature>
<evidence type="ECO:0000313" key="3">
    <source>
        <dbReference type="Proteomes" id="UP000887013"/>
    </source>
</evidence>
<reference evidence="2" key="1">
    <citation type="submission" date="2020-08" db="EMBL/GenBank/DDBJ databases">
        <title>Multicomponent nature underlies the extraordinary mechanical properties of spider dragline silk.</title>
        <authorList>
            <person name="Kono N."/>
            <person name="Nakamura H."/>
            <person name="Mori M."/>
            <person name="Yoshida Y."/>
            <person name="Ohtoshi R."/>
            <person name="Malay A.D."/>
            <person name="Moran D.A.P."/>
            <person name="Tomita M."/>
            <person name="Numata K."/>
            <person name="Arakawa K."/>
        </authorList>
    </citation>
    <scope>NUCLEOTIDE SEQUENCE</scope>
</reference>
<evidence type="ECO:0000256" key="1">
    <source>
        <dbReference type="SAM" id="Phobius"/>
    </source>
</evidence>
<keyword evidence="3" id="KW-1185">Reference proteome</keyword>
<dbReference type="EMBL" id="BMAW01011902">
    <property type="protein sequence ID" value="GFT26110.1"/>
    <property type="molecule type" value="Genomic_DNA"/>
</dbReference>
<accession>A0A8X6NNY2</accession>
<name>A0A8X6NNY2_NEPPI</name>
<keyword evidence="1" id="KW-1133">Transmembrane helix</keyword>
<sequence>MSLYGFLVATAITVAEGGLLAWLIRVPVSAAYSGLVIRTAWRDGRKCSGLRQRGSDMGDLSWAHFRLSLSDDFRQAGGVGVA</sequence>
<protein>
    <submittedName>
        <fullName evidence="2">Uncharacterized protein</fullName>
    </submittedName>
</protein>
<gene>
    <name evidence="2" type="ORF">NPIL_61001</name>
</gene>